<dbReference type="GO" id="GO:0016787">
    <property type="term" value="F:hydrolase activity"/>
    <property type="evidence" value="ECO:0007669"/>
    <property type="project" value="UniProtKB-KW"/>
</dbReference>
<dbReference type="Proteomes" id="UP000034544">
    <property type="component" value="Unassembled WGS sequence"/>
</dbReference>
<protein>
    <recommendedName>
        <fullName evidence="3">Nudix hydrolase domain-containing protein</fullName>
    </recommendedName>
</protein>
<dbReference type="InterPro" id="IPR015797">
    <property type="entry name" value="NUDIX_hydrolase-like_dom_sf"/>
</dbReference>
<keyword evidence="2" id="KW-0378">Hydrolase</keyword>
<proteinExistence type="predicted"/>
<gene>
    <name evidence="4" type="ORF">UU59_C0023G0011</name>
</gene>
<dbReference type="PANTHER" id="PTHR43046:SF14">
    <property type="entry name" value="MUTT_NUDIX FAMILY PROTEIN"/>
    <property type="match status" value="1"/>
</dbReference>
<evidence type="ECO:0000256" key="2">
    <source>
        <dbReference type="ARBA" id="ARBA00022801"/>
    </source>
</evidence>
<comment type="cofactor">
    <cofactor evidence="1">
        <name>Mg(2+)</name>
        <dbReference type="ChEBI" id="CHEBI:18420"/>
    </cofactor>
</comment>
<organism evidence="4 5">
    <name type="scientific">candidate division WWE3 bacterium GW2011_GWE1_41_27</name>
    <dbReference type="NCBI Taxonomy" id="1619131"/>
    <lineage>
        <taxon>Bacteria</taxon>
        <taxon>Katanobacteria</taxon>
    </lineage>
</organism>
<accession>A0A0G0YAX2</accession>
<dbReference type="PROSITE" id="PS51462">
    <property type="entry name" value="NUDIX"/>
    <property type="match status" value="1"/>
</dbReference>
<dbReference type="InterPro" id="IPR000086">
    <property type="entry name" value="NUDIX_hydrolase_dom"/>
</dbReference>
<evidence type="ECO:0000259" key="3">
    <source>
        <dbReference type="PROSITE" id="PS51462"/>
    </source>
</evidence>
<sequence length="130" mass="14654">MRRAVAGIVLFQNKVLIGKKVVKEGHFVSGGWHLPGGHIKENENDKDALIREFQEETQLKIRIIKKLCDSIVVETDTSLGWFICSTGTDKATPGDDLTQIDFVDKTEVATKCDSRVVRLWPPEVIDYLSR</sequence>
<dbReference type="Pfam" id="PF00293">
    <property type="entry name" value="NUDIX"/>
    <property type="match status" value="1"/>
</dbReference>
<dbReference type="AlphaFoldDB" id="A0A0G0YAX2"/>
<dbReference type="PANTHER" id="PTHR43046">
    <property type="entry name" value="GDP-MANNOSE MANNOSYL HYDROLASE"/>
    <property type="match status" value="1"/>
</dbReference>
<comment type="caution">
    <text evidence="4">The sequence shown here is derived from an EMBL/GenBank/DDBJ whole genome shotgun (WGS) entry which is preliminary data.</text>
</comment>
<evidence type="ECO:0000313" key="4">
    <source>
        <dbReference type="EMBL" id="KKS06721.1"/>
    </source>
</evidence>
<feature type="domain" description="Nudix hydrolase" evidence="3">
    <location>
        <begin position="1"/>
        <end position="125"/>
    </location>
</feature>
<name>A0A0G0YAX2_UNCKA</name>
<evidence type="ECO:0000313" key="5">
    <source>
        <dbReference type="Proteomes" id="UP000034544"/>
    </source>
</evidence>
<dbReference type="EMBL" id="LCBF01000023">
    <property type="protein sequence ID" value="KKS06721.1"/>
    <property type="molecule type" value="Genomic_DNA"/>
</dbReference>
<dbReference type="Gene3D" id="3.90.79.10">
    <property type="entry name" value="Nucleoside Triphosphate Pyrophosphohydrolase"/>
    <property type="match status" value="1"/>
</dbReference>
<reference evidence="4 5" key="1">
    <citation type="journal article" date="2015" name="Nature">
        <title>rRNA introns, odd ribosomes, and small enigmatic genomes across a large radiation of phyla.</title>
        <authorList>
            <person name="Brown C.T."/>
            <person name="Hug L.A."/>
            <person name="Thomas B.C."/>
            <person name="Sharon I."/>
            <person name="Castelle C.J."/>
            <person name="Singh A."/>
            <person name="Wilkins M.J."/>
            <person name="Williams K.H."/>
            <person name="Banfield J.F."/>
        </authorList>
    </citation>
    <scope>NUCLEOTIDE SEQUENCE [LARGE SCALE GENOMIC DNA]</scope>
</reference>
<evidence type="ECO:0000256" key="1">
    <source>
        <dbReference type="ARBA" id="ARBA00001946"/>
    </source>
</evidence>
<dbReference type="SUPFAM" id="SSF55811">
    <property type="entry name" value="Nudix"/>
    <property type="match status" value="1"/>
</dbReference>